<feature type="region of interest" description="Disordered" evidence="1">
    <location>
        <begin position="42"/>
        <end position="89"/>
    </location>
</feature>
<keyword evidence="4" id="KW-1185">Reference proteome</keyword>
<protein>
    <submittedName>
        <fullName evidence="3">Uncharacterized protein</fullName>
    </submittedName>
</protein>
<evidence type="ECO:0000256" key="1">
    <source>
        <dbReference type="SAM" id="MobiDB-lite"/>
    </source>
</evidence>
<reference evidence="3 4" key="1">
    <citation type="submission" date="2018-11" db="EMBL/GenBank/DDBJ databases">
        <title>The Potential of Streptomyces as Biocontrol Agents against the Tomato grey mould, Botrytis cinerea (Gray mold) Frontiers in Microbiology.</title>
        <authorList>
            <person name="Li D."/>
        </authorList>
    </citation>
    <scope>NUCLEOTIDE SEQUENCE [LARGE SCALE GENOMIC DNA]</scope>
    <source>
        <strain evidence="3 4">NEAU-LD23</strain>
    </source>
</reference>
<dbReference type="Proteomes" id="UP000275401">
    <property type="component" value="Unassembled WGS sequence"/>
</dbReference>
<name>A0A3M8VTV3_9ACTN</name>
<sequence>MLMTVGIVAGSLWIVLFAWVSWHRRRFGGGGGANTEALAEVFHPSRRHVQEQKERRLSLRDNTDSGAPPGSTVDLDAGTAVVRPRPKRP</sequence>
<dbReference type="AlphaFoldDB" id="A0A3M8VTV3"/>
<keyword evidence="2" id="KW-1133">Transmembrane helix</keyword>
<feature type="compositionally biased region" description="Basic and acidic residues" evidence="1">
    <location>
        <begin position="48"/>
        <end position="63"/>
    </location>
</feature>
<evidence type="ECO:0000256" key="2">
    <source>
        <dbReference type="SAM" id="Phobius"/>
    </source>
</evidence>
<dbReference type="EMBL" id="RIBZ01000276">
    <property type="protein sequence ID" value="RNG21232.1"/>
    <property type="molecule type" value="Genomic_DNA"/>
</dbReference>
<feature type="transmembrane region" description="Helical" evidence="2">
    <location>
        <begin position="6"/>
        <end position="22"/>
    </location>
</feature>
<proteinExistence type="predicted"/>
<comment type="caution">
    <text evidence="3">The sequence shown here is derived from an EMBL/GenBank/DDBJ whole genome shotgun (WGS) entry which is preliminary data.</text>
</comment>
<keyword evidence="2" id="KW-0812">Transmembrane</keyword>
<dbReference type="InterPro" id="IPR045684">
    <property type="entry name" value="DUF6191"/>
</dbReference>
<evidence type="ECO:0000313" key="4">
    <source>
        <dbReference type="Proteomes" id="UP000275401"/>
    </source>
</evidence>
<keyword evidence="2" id="KW-0472">Membrane</keyword>
<organism evidence="3 4">
    <name type="scientific">Streptomyces botrytidirepellens</name>
    <dbReference type="NCBI Taxonomy" id="2486417"/>
    <lineage>
        <taxon>Bacteria</taxon>
        <taxon>Bacillati</taxon>
        <taxon>Actinomycetota</taxon>
        <taxon>Actinomycetes</taxon>
        <taxon>Kitasatosporales</taxon>
        <taxon>Streptomycetaceae</taxon>
        <taxon>Streptomyces</taxon>
    </lineage>
</organism>
<gene>
    <name evidence="3" type="ORF">EEJ42_22630</name>
</gene>
<evidence type="ECO:0000313" key="3">
    <source>
        <dbReference type="EMBL" id="RNG21232.1"/>
    </source>
</evidence>
<accession>A0A3M8VTV3</accession>
<dbReference type="Pfam" id="PF19690">
    <property type="entry name" value="DUF6191"/>
    <property type="match status" value="1"/>
</dbReference>